<keyword evidence="1" id="KW-0482">Metalloprotease</keyword>
<reference evidence="1" key="1">
    <citation type="submission" date="2022-04" db="EMBL/GenBank/DDBJ databases">
        <title>Genome of the entomopathogenic fungus Entomophthora muscae.</title>
        <authorList>
            <person name="Elya C."/>
            <person name="Lovett B.R."/>
            <person name="Lee E."/>
            <person name="Macias A.M."/>
            <person name="Hajek A.E."/>
            <person name="De Bivort B.L."/>
            <person name="Kasson M.T."/>
            <person name="De Fine Licht H.H."/>
            <person name="Stajich J.E."/>
        </authorList>
    </citation>
    <scope>NUCLEOTIDE SEQUENCE</scope>
    <source>
        <strain evidence="1">Berkeley</strain>
    </source>
</reference>
<dbReference type="EC" id="3.4.24.56" evidence="1"/>
<evidence type="ECO:0000313" key="2">
    <source>
        <dbReference type="Proteomes" id="UP001165960"/>
    </source>
</evidence>
<comment type="caution">
    <text evidence="1">The sequence shown here is derived from an EMBL/GenBank/DDBJ whole genome shotgun (WGS) entry which is preliminary data.</text>
</comment>
<proteinExistence type="predicted"/>
<sequence>MLFKISLLPLLLAVGKNLQRQVIDGVDYYLDRRVIQKNPSDHREYQGLWLNNQMKVLLISDPKEQNAAVSLQIPTGGLNEPDNVTGLAHLMEHMLIQGDIFANQFSEPVFNKTIVFGEASAVNYEYKWRREKEPENDYRQNLLAQELSKKRPYFVLGNYDTLITKPQKQGLSTSQLLSTFHQKHYSSNIMNLVVIGKESIKDLAKLVVPRFSQIPNHNLQPQSNKMPFYGRKISHDFLIHYGSRLKDDEN</sequence>
<accession>A0ACC2TAY4</accession>
<keyword evidence="1" id="KW-0645">Protease</keyword>
<protein>
    <submittedName>
        <fullName evidence="1">Metalloprotease</fullName>
        <ecNumber evidence="1">3.4.24.56</ecNumber>
    </submittedName>
</protein>
<name>A0ACC2TAY4_9FUNG</name>
<keyword evidence="2" id="KW-1185">Reference proteome</keyword>
<dbReference type="EMBL" id="QTSX02003142">
    <property type="protein sequence ID" value="KAJ9071640.1"/>
    <property type="molecule type" value="Genomic_DNA"/>
</dbReference>
<dbReference type="Proteomes" id="UP001165960">
    <property type="component" value="Unassembled WGS sequence"/>
</dbReference>
<gene>
    <name evidence="1" type="primary">STE23_85</name>
    <name evidence="1" type="ORF">DSO57_1035051</name>
</gene>
<keyword evidence="1" id="KW-0378">Hydrolase</keyword>
<evidence type="ECO:0000313" key="1">
    <source>
        <dbReference type="EMBL" id="KAJ9071640.1"/>
    </source>
</evidence>
<organism evidence="1 2">
    <name type="scientific">Entomophthora muscae</name>
    <dbReference type="NCBI Taxonomy" id="34485"/>
    <lineage>
        <taxon>Eukaryota</taxon>
        <taxon>Fungi</taxon>
        <taxon>Fungi incertae sedis</taxon>
        <taxon>Zoopagomycota</taxon>
        <taxon>Entomophthoromycotina</taxon>
        <taxon>Entomophthoromycetes</taxon>
        <taxon>Entomophthorales</taxon>
        <taxon>Entomophthoraceae</taxon>
        <taxon>Entomophthora</taxon>
    </lineage>
</organism>